<protein>
    <submittedName>
        <fullName evidence="1">Uncharacterized protein</fullName>
    </submittedName>
</protein>
<proteinExistence type="predicted"/>
<keyword evidence="2" id="KW-1185">Reference proteome</keyword>
<dbReference type="Proteomes" id="UP001203058">
    <property type="component" value="Unassembled WGS sequence"/>
</dbReference>
<organism evidence="1 2">
    <name type="scientific">Sphingomonas telluris</name>
    <dbReference type="NCBI Taxonomy" id="2907998"/>
    <lineage>
        <taxon>Bacteria</taxon>
        <taxon>Pseudomonadati</taxon>
        <taxon>Pseudomonadota</taxon>
        <taxon>Alphaproteobacteria</taxon>
        <taxon>Sphingomonadales</taxon>
        <taxon>Sphingomonadaceae</taxon>
        <taxon>Sphingomonas</taxon>
    </lineage>
</organism>
<evidence type="ECO:0000313" key="2">
    <source>
        <dbReference type="Proteomes" id="UP001203058"/>
    </source>
</evidence>
<name>A0ABS9VI47_9SPHN</name>
<dbReference type="EMBL" id="JAKZHW010000001">
    <property type="protein sequence ID" value="MCH8614630.1"/>
    <property type="molecule type" value="Genomic_DNA"/>
</dbReference>
<dbReference type="RefSeq" id="WP_241445051.1">
    <property type="nucleotide sequence ID" value="NZ_JAKZHW010000001.1"/>
</dbReference>
<reference evidence="1 2" key="1">
    <citation type="submission" date="2022-03" db="EMBL/GenBank/DDBJ databases">
        <authorList>
            <person name="Jo J.-H."/>
            <person name="Im W.-T."/>
        </authorList>
    </citation>
    <scope>NUCLEOTIDE SEQUENCE [LARGE SCALE GENOMIC DNA]</scope>
    <source>
        <strain evidence="1 2">SM33</strain>
    </source>
</reference>
<comment type="caution">
    <text evidence="1">The sequence shown here is derived from an EMBL/GenBank/DDBJ whole genome shotgun (WGS) entry which is preliminary data.</text>
</comment>
<accession>A0ABS9VI47</accession>
<sequence length="98" mass="10961">MSEAELPGFMDRGPPNHVWEVYGRGVSMFVGRAMKDGPPDQFGNRPTTFNPNRLDINVSKDSLWQRISFNEVLITIRDAARELGWSFTKAKAGDSCAT</sequence>
<gene>
    <name evidence="1" type="ORF">LZ016_00720</name>
</gene>
<evidence type="ECO:0000313" key="1">
    <source>
        <dbReference type="EMBL" id="MCH8614630.1"/>
    </source>
</evidence>